<proteinExistence type="inferred from homology"/>
<sequence>MKNVVITFTVAVVLGLLLAVQFNTSDQPEQRDTRDSWQLREDLQEEQQLSMNLLDEITKYENTIRSYSSREEVSREKALRQTLMELKKEAGLTEVKGKGIVLRVDVLFDENLVGLPVEEVSPVLLIRLVNELNRYGADAIDIAGHRLVSTSPIRTVNGETYVNNKPLPPYPFEIKVITAEPDKLHAHMMYSKSVDEFARDNFSLHSSVQDEVTVQPYSELIRMIGITPVEEVKGES</sequence>
<dbReference type="PANTHER" id="PTHR37313">
    <property type="entry name" value="UPF0749 PROTEIN RV1825"/>
    <property type="match status" value="1"/>
</dbReference>
<protein>
    <submittedName>
        <fullName evidence="2">Uncharacterized protein YlxW (UPF0749 family)</fullName>
    </submittedName>
</protein>
<reference evidence="2 3" key="1">
    <citation type="submission" date="2019-03" db="EMBL/GenBank/DDBJ databases">
        <title>Genomic Encyclopedia of Type Strains, Phase IV (KMG-IV): sequencing the most valuable type-strain genomes for metagenomic binning, comparative biology and taxonomic classification.</title>
        <authorList>
            <person name="Goeker M."/>
        </authorList>
    </citation>
    <scope>NUCLEOTIDE SEQUENCE [LARGE SCALE GENOMIC DNA]</scope>
    <source>
        <strain evidence="2 3">DSM 28697</strain>
    </source>
</reference>
<evidence type="ECO:0000256" key="1">
    <source>
        <dbReference type="ARBA" id="ARBA00009108"/>
    </source>
</evidence>
<dbReference type="PANTHER" id="PTHR37313:SF2">
    <property type="entry name" value="UPF0749 PROTEIN YLXX"/>
    <property type="match status" value="1"/>
</dbReference>
<gene>
    <name evidence="2" type="ORF">EV213_102362</name>
</gene>
<dbReference type="Gene3D" id="3.30.70.1880">
    <property type="entry name" value="Protein of unknown function DUF881"/>
    <property type="match status" value="1"/>
</dbReference>
<dbReference type="Pfam" id="PF05949">
    <property type="entry name" value="DUF881"/>
    <property type="match status" value="1"/>
</dbReference>
<evidence type="ECO:0000313" key="2">
    <source>
        <dbReference type="EMBL" id="TDQ42330.1"/>
    </source>
</evidence>
<evidence type="ECO:0000313" key="3">
    <source>
        <dbReference type="Proteomes" id="UP000295632"/>
    </source>
</evidence>
<name>A0A4R6U729_9BACI</name>
<dbReference type="Proteomes" id="UP000295632">
    <property type="component" value="Unassembled WGS sequence"/>
</dbReference>
<organism evidence="2 3">
    <name type="scientific">Aureibacillus halotolerans</name>
    <dbReference type="NCBI Taxonomy" id="1508390"/>
    <lineage>
        <taxon>Bacteria</taxon>
        <taxon>Bacillati</taxon>
        <taxon>Bacillota</taxon>
        <taxon>Bacilli</taxon>
        <taxon>Bacillales</taxon>
        <taxon>Bacillaceae</taxon>
        <taxon>Aureibacillus</taxon>
    </lineage>
</organism>
<accession>A0A4R6U729</accession>
<keyword evidence="3" id="KW-1185">Reference proteome</keyword>
<comment type="caution">
    <text evidence="2">The sequence shown here is derived from an EMBL/GenBank/DDBJ whole genome shotgun (WGS) entry which is preliminary data.</text>
</comment>
<dbReference type="EMBL" id="SNYJ01000002">
    <property type="protein sequence ID" value="TDQ42330.1"/>
    <property type="molecule type" value="Genomic_DNA"/>
</dbReference>
<dbReference type="OrthoDB" id="2439649at2"/>
<dbReference type="RefSeq" id="WP_133579205.1">
    <property type="nucleotide sequence ID" value="NZ_SNYJ01000002.1"/>
</dbReference>
<dbReference type="InterPro" id="IPR010273">
    <property type="entry name" value="DUF881"/>
</dbReference>
<dbReference type="AlphaFoldDB" id="A0A4R6U729"/>
<comment type="similarity">
    <text evidence="1">Belongs to the UPF0749 family.</text>
</comment>